<evidence type="ECO:0000313" key="2">
    <source>
        <dbReference type="EMBL" id="PIS23014.1"/>
    </source>
</evidence>
<reference evidence="3" key="1">
    <citation type="submission" date="2017-09" db="EMBL/GenBank/DDBJ databases">
        <title>Depth-based differentiation of microbial function through sediment-hosted aquifers and enrichment of novel symbionts in the deep terrestrial subsurface.</title>
        <authorList>
            <person name="Probst A.J."/>
            <person name="Ladd B."/>
            <person name="Jarett J.K."/>
            <person name="Geller-Mcgrath D.E."/>
            <person name="Sieber C.M.K."/>
            <person name="Emerson J.B."/>
            <person name="Anantharaman K."/>
            <person name="Thomas B.C."/>
            <person name="Malmstrom R."/>
            <person name="Stieglmeier M."/>
            <person name="Klingl A."/>
            <person name="Woyke T."/>
            <person name="Ryan C.M."/>
            <person name="Banfield J.F."/>
        </authorList>
    </citation>
    <scope>NUCLEOTIDE SEQUENCE [LARGE SCALE GENOMIC DNA]</scope>
</reference>
<gene>
    <name evidence="2" type="ORF">COT49_02315</name>
</gene>
<keyword evidence="1" id="KW-0812">Transmembrane</keyword>
<keyword evidence="1" id="KW-1133">Transmembrane helix</keyword>
<feature type="transmembrane region" description="Helical" evidence="1">
    <location>
        <begin position="7"/>
        <end position="26"/>
    </location>
</feature>
<accession>A0A2H0XDK4</accession>
<organism evidence="2 3">
    <name type="scientific">candidate division WWE3 bacterium CG08_land_8_20_14_0_20_40_13</name>
    <dbReference type="NCBI Taxonomy" id="1975084"/>
    <lineage>
        <taxon>Bacteria</taxon>
        <taxon>Katanobacteria</taxon>
    </lineage>
</organism>
<proteinExistence type="predicted"/>
<name>A0A2H0XDK4_UNCKA</name>
<keyword evidence="1" id="KW-0472">Membrane</keyword>
<feature type="transmembrane region" description="Helical" evidence="1">
    <location>
        <begin position="32"/>
        <end position="56"/>
    </location>
</feature>
<protein>
    <submittedName>
        <fullName evidence="2">Uncharacterized protein</fullName>
    </submittedName>
</protein>
<comment type="caution">
    <text evidence="2">The sequence shown here is derived from an EMBL/GenBank/DDBJ whole genome shotgun (WGS) entry which is preliminary data.</text>
</comment>
<dbReference type="EMBL" id="PEYT01000021">
    <property type="protein sequence ID" value="PIS23014.1"/>
    <property type="molecule type" value="Genomic_DNA"/>
</dbReference>
<feature type="transmembrane region" description="Helical" evidence="1">
    <location>
        <begin position="86"/>
        <end position="102"/>
    </location>
</feature>
<evidence type="ECO:0000256" key="1">
    <source>
        <dbReference type="SAM" id="Phobius"/>
    </source>
</evidence>
<sequence length="130" mass="14873">MPRFILTVLFILILFGALLLYVFFTIDPSSPIIVGGFLALLWIFFGGIFSLPLSYLEGKPKEIKVKSGILKPWVLRDIFRKSLRRGLILSLALVSFLILRYLHAFSPLNFMLVVTVLLIGELFWSFHDVN</sequence>
<feature type="transmembrane region" description="Helical" evidence="1">
    <location>
        <begin position="108"/>
        <end position="126"/>
    </location>
</feature>
<dbReference type="Proteomes" id="UP000230340">
    <property type="component" value="Unassembled WGS sequence"/>
</dbReference>
<evidence type="ECO:0000313" key="3">
    <source>
        <dbReference type="Proteomes" id="UP000230340"/>
    </source>
</evidence>
<dbReference type="AlphaFoldDB" id="A0A2H0XDK4"/>